<evidence type="ECO:0000256" key="5">
    <source>
        <dbReference type="SAM" id="Phobius"/>
    </source>
</evidence>
<evidence type="ECO:0000256" key="1">
    <source>
        <dbReference type="ARBA" id="ARBA00004141"/>
    </source>
</evidence>
<keyword evidence="3 5" id="KW-1133">Transmembrane helix</keyword>
<dbReference type="Proteomes" id="UP000266861">
    <property type="component" value="Unassembled WGS sequence"/>
</dbReference>
<dbReference type="AlphaFoldDB" id="A0A397HD34"/>
<feature type="transmembrane region" description="Helical" evidence="5">
    <location>
        <begin position="63"/>
        <end position="82"/>
    </location>
</feature>
<dbReference type="PANTHER" id="PTHR23501">
    <property type="entry name" value="MAJOR FACILITATOR SUPERFAMILY"/>
    <property type="match status" value="1"/>
</dbReference>
<keyword evidence="4 5" id="KW-0472">Membrane</keyword>
<dbReference type="GO" id="GO:0005886">
    <property type="term" value="C:plasma membrane"/>
    <property type="evidence" value="ECO:0007669"/>
    <property type="project" value="TreeGrafter"/>
</dbReference>
<keyword evidence="2 5" id="KW-0812">Transmembrane</keyword>
<evidence type="ECO:0000256" key="4">
    <source>
        <dbReference type="ARBA" id="ARBA00023136"/>
    </source>
</evidence>
<name>A0A397HD34_9GLOM</name>
<dbReference type="OrthoDB" id="10021397at2759"/>
<dbReference type="SUPFAM" id="SSF103473">
    <property type="entry name" value="MFS general substrate transporter"/>
    <property type="match status" value="1"/>
</dbReference>
<evidence type="ECO:0000256" key="2">
    <source>
        <dbReference type="ARBA" id="ARBA00022692"/>
    </source>
</evidence>
<dbReference type="PANTHER" id="PTHR23501:SF198">
    <property type="entry name" value="AZOLE RESISTANCE PROTEIN 1-RELATED"/>
    <property type="match status" value="1"/>
</dbReference>
<evidence type="ECO:0000313" key="6">
    <source>
        <dbReference type="EMBL" id="RHZ60992.1"/>
    </source>
</evidence>
<keyword evidence="7" id="KW-1185">Reference proteome</keyword>
<organism evidence="6 7">
    <name type="scientific">Diversispora epigaea</name>
    <dbReference type="NCBI Taxonomy" id="1348612"/>
    <lineage>
        <taxon>Eukaryota</taxon>
        <taxon>Fungi</taxon>
        <taxon>Fungi incertae sedis</taxon>
        <taxon>Mucoromycota</taxon>
        <taxon>Glomeromycotina</taxon>
        <taxon>Glomeromycetes</taxon>
        <taxon>Diversisporales</taxon>
        <taxon>Diversisporaceae</taxon>
        <taxon>Diversispora</taxon>
    </lineage>
</organism>
<dbReference type="EMBL" id="PQFF01000320">
    <property type="protein sequence ID" value="RHZ60992.1"/>
    <property type="molecule type" value="Genomic_DNA"/>
</dbReference>
<reference evidence="6 7" key="1">
    <citation type="submission" date="2018-08" db="EMBL/GenBank/DDBJ databases">
        <title>Genome and evolution of the arbuscular mycorrhizal fungus Diversispora epigaea (formerly Glomus versiforme) and its bacterial endosymbionts.</title>
        <authorList>
            <person name="Sun X."/>
            <person name="Fei Z."/>
            <person name="Harrison M."/>
        </authorList>
    </citation>
    <scope>NUCLEOTIDE SEQUENCE [LARGE SCALE GENOMIC DNA]</scope>
    <source>
        <strain evidence="6 7">IT104</strain>
    </source>
</reference>
<evidence type="ECO:0000313" key="7">
    <source>
        <dbReference type="Proteomes" id="UP000266861"/>
    </source>
</evidence>
<feature type="transmembrane region" description="Helical" evidence="5">
    <location>
        <begin position="160"/>
        <end position="181"/>
    </location>
</feature>
<sequence length="328" mass="36094">MSSSEEKLPEYPGYATNMDKANSTSIKWIPKPRLLEIIQKKNVFVCIRQTIVATAERGKYQGIIGAFFGLASLVGPLIRGAFADHVEERGKYQGIIGAFFGLASLVGPLIRGAFADHVELATHVFRNLTVNSCFIVTFFQRAAFDFYSQVIEGESVTKSGLELIAYITGSVFAIVRCICIIDYYKNIISNVFIAGGTFVAVRARLFTLLDENSNRGEQIRYTLILVIGMGLIMQTTLLCGQALVPYDDIVVTSSFINFFRTSAIFGIAVLGTILSNKLNSNLGKLEDSFPPVLKKSAFLVHELSPDIRQPVIQAYAMGEVCVFLLLSL</sequence>
<gene>
    <name evidence="6" type="ORF">Glove_350g118</name>
</gene>
<protein>
    <submittedName>
        <fullName evidence="6">Uncharacterized protein</fullName>
    </submittedName>
</protein>
<evidence type="ECO:0000256" key="3">
    <source>
        <dbReference type="ARBA" id="ARBA00022989"/>
    </source>
</evidence>
<comment type="caution">
    <text evidence="6">The sequence shown here is derived from an EMBL/GenBank/DDBJ whole genome shotgun (WGS) entry which is preliminary data.</text>
</comment>
<comment type="subcellular location">
    <subcellularLocation>
        <location evidence="1">Membrane</location>
        <topology evidence="1">Multi-pass membrane protein</topology>
    </subcellularLocation>
</comment>
<accession>A0A397HD34</accession>
<dbReference type="GO" id="GO:0022857">
    <property type="term" value="F:transmembrane transporter activity"/>
    <property type="evidence" value="ECO:0007669"/>
    <property type="project" value="TreeGrafter"/>
</dbReference>
<feature type="transmembrane region" description="Helical" evidence="5">
    <location>
        <begin position="94"/>
        <end position="114"/>
    </location>
</feature>
<dbReference type="InterPro" id="IPR036259">
    <property type="entry name" value="MFS_trans_sf"/>
</dbReference>
<feature type="transmembrane region" description="Helical" evidence="5">
    <location>
        <begin position="221"/>
        <end position="243"/>
    </location>
</feature>
<proteinExistence type="predicted"/>
<feature type="transmembrane region" description="Helical" evidence="5">
    <location>
        <begin position="187"/>
        <end position="209"/>
    </location>
</feature>
<feature type="transmembrane region" description="Helical" evidence="5">
    <location>
        <begin position="120"/>
        <end position="139"/>
    </location>
</feature>
<feature type="transmembrane region" description="Helical" evidence="5">
    <location>
        <begin position="255"/>
        <end position="274"/>
    </location>
</feature>